<sequence>MSDSESEAEFPEIGEGFFDEDSGTWRKPVSRNEQNVYELLSESHPRIIAFQGIAEMEQEEYLVLQYHPKGDLWTYLLNNDPSLSTRIHWAIEIAEGIAYLHSKSIVWADPHLRNILVTEDLHVVLTDFAFSIISPDWMHRFSTMPPPIFACPTGFWGMTPNRADIFGFGVILFALLTRRFPWVDHLAPSLKEQLQIFTTLHEEEKWDTVGDSKLREHFGEIVEKCFKVKYMSGDGILGDLKQCFANWSEDVANAESDHQAI</sequence>
<dbReference type="PROSITE" id="PS50011">
    <property type="entry name" value="PROTEIN_KINASE_DOM"/>
    <property type="match status" value="1"/>
</dbReference>
<dbReference type="Proteomes" id="UP001163846">
    <property type="component" value="Unassembled WGS sequence"/>
</dbReference>
<dbReference type="PANTHER" id="PTHR44329:SF288">
    <property type="entry name" value="MITOGEN-ACTIVATED PROTEIN KINASE KINASE KINASE 20"/>
    <property type="match status" value="1"/>
</dbReference>
<keyword evidence="3 7" id="KW-0418">Kinase</keyword>
<keyword evidence="4" id="KW-0067">ATP-binding</keyword>
<reference evidence="7" key="1">
    <citation type="submission" date="2022-08" db="EMBL/GenBank/DDBJ databases">
        <authorList>
            <consortium name="DOE Joint Genome Institute"/>
            <person name="Min B."/>
            <person name="Riley R."/>
            <person name="Sierra-Patev S."/>
            <person name="Naranjo-Ortiz M."/>
            <person name="Looney B."/>
            <person name="Konkel Z."/>
            <person name="Slot J.C."/>
            <person name="Sakamoto Y."/>
            <person name="Steenwyk J.L."/>
            <person name="Rokas A."/>
            <person name="Carro J."/>
            <person name="Camarero S."/>
            <person name="Ferreira P."/>
            <person name="Molpeceres G."/>
            <person name="Ruiz-Duenas F.J."/>
            <person name="Serrano A."/>
            <person name="Henrissat B."/>
            <person name="Drula E."/>
            <person name="Hughes K.W."/>
            <person name="Mata J.L."/>
            <person name="Ishikawa N.K."/>
            <person name="Vargas-Isla R."/>
            <person name="Ushijima S."/>
            <person name="Smith C.A."/>
            <person name="Ahrendt S."/>
            <person name="Andreopoulos W."/>
            <person name="He G."/>
            <person name="Labutti K."/>
            <person name="Lipzen A."/>
            <person name="Ng V."/>
            <person name="Sandor L."/>
            <person name="Barry K."/>
            <person name="Martinez A.T."/>
            <person name="Xiao Y."/>
            <person name="Gibbons J.G."/>
            <person name="Terashima K."/>
            <person name="Hibbett D.S."/>
            <person name="Grigoriev I.V."/>
        </authorList>
    </citation>
    <scope>NUCLEOTIDE SEQUENCE</scope>
    <source>
        <strain evidence="7">TFB9207</strain>
    </source>
</reference>
<keyword evidence="1" id="KW-0808">Transferase</keyword>
<keyword evidence="2" id="KW-0547">Nucleotide-binding</keyword>
<dbReference type="InterPro" id="IPR011009">
    <property type="entry name" value="Kinase-like_dom_sf"/>
</dbReference>
<dbReference type="CDD" id="cd00180">
    <property type="entry name" value="PKc"/>
    <property type="match status" value="1"/>
</dbReference>
<evidence type="ECO:0000256" key="1">
    <source>
        <dbReference type="ARBA" id="ARBA00022679"/>
    </source>
</evidence>
<feature type="domain" description="Protein kinase" evidence="6">
    <location>
        <begin position="1"/>
        <end position="245"/>
    </location>
</feature>
<name>A0AA38UBB1_9AGAR</name>
<dbReference type="AlphaFoldDB" id="A0AA38UBB1"/>
<dbReference type="InterPro" id="IPR051681">
    <property type="entry name" value="Ser/Thr_Kinases-Pseudokinases"/>
</dbReference>
<evidence type="ECO:0000313" key="8">
    <source>
        <dbReference type="Proteomes" id="UP001163846"/>
    </source>
</evidence>
<proteinExistence type="predicted"/>
<organism evidence="7 8">
    <name type="scientific">Lentinula raphanica</name>
    <dbReference type="NCBI Taxonomy" id="153919"/>
    <lineage>
        <taxon>Eukaryota</taxon>
        <taxon>Fungi</taxon>
        <taxon>Dikarya</taxon>
        <taxon>Basidiomycota</taxon>
        <taxon>Agaricomycotina</taxon>
        <taxon>Agaricomycetes</taxon>
        <taxon>Agaricomycetidae</taxon>
        <taxon>Agaricales</taxon>
        <taxon>Marasmiineae</taxon>
        <taxon>Omphalotaceae</taxon>
        <taxon>Lentinula</taxon>
    </lineage>
</organism>
<dbReference type="SUPFAM" id="SSF56112">
    <property type="entry name" value="Protein kinase-like (PK-like)"/>
    <property type="match status" value="1"/>
</dbReference>
<accession>A0AA38UBB1</accession>
<gene>
    <name evidence="7" type="ORF">F5878DRAFT_727119</name>
</gene>
<evidence type="ECO:0000259" key="6">
    <source>
        <dbReference type="PROSITE" id="PS50011"/>
    </source>
</evidence>
<dbReference type="Gene3D" id="1.10.510.10">
    <property type="entry name" value="Transferase(Phosphotransferase) domain 1"/>
    <property type="match status" value="1"/>
</dbReference>
<dbReference type="PANTHER" id="PTHR44329">
    <property type="entry name" value="SERINE/THREONINE-PROTEIN KINASE TNNI3K-RELATED"/>
    <property type="match status" value="1"/>
</dbReference>
<protein>
    <submittedName>
        <fullName evidence="7">Kinase-like domain-containing protein</fullName>
    </submittedName>
</protein>
<dbReference type="GO" id="GO:0005524">
    <property type="term" value="F:ATP binding"/>
    <property type="evidence" value="ECO:0007669"/>
    <property type="project" value="UniProtKB-KW"/>
</dbReference>
<evidence type="ECO:0000256" key="5">
    <source>
        <dbReference type="SAM" id="MobiDB-lite"/>
    </source>
</evidence>
<evidence type="ECO:0000256" key="3">
    <source>
        <dbReference type="ARBA" id="ARBA00022777"/>
    </source>
</evidence>
<feature type="region of interest" description="Disordered" evidence="5">
    <location>
        <begin position="1"/>
        <end position="21"/>
    </location>
</feature>
<keyword evidence="8" id="KW-1185">Reference proteome</keyword>
<comment type="caution">
    <text evidence="7">The sequence shown here is derived from an EMBL/GenBank/DDBJ whole genome shotgun (WGS) entry which is preliminary data.</text>
</comment>
<dbReference type="EMBL" id="MU806358">
    <property type="protein sequence ID" value="KAJ3835996.1"/>
    <property type="molecule type" value="Genomic_DNA"/>
</dbReference>
<evidence type="ECO:0000256" key="4">
    <source>
        <dbReference type="ARBA" id="ARBA00022840"/>
    </source>
</evidence>
<dbReference type="InterPro" id="IPR000719">
    <property type="entry name" value="Prot_kinase_dom"/>
</dbReference>
<evidence type="ECO:0000256" key="2">
    <source>
        <dbReference type="ARBA" id="ARBA00022741"/>
    </source>
</evidence>
<evidence type="ECO:0000313" key="7">
    <source>
        <dbReference type="EMBL" id="KAJ3835996.1"/>
    </source>
</evidence>
<dbReference type="GO" id="GO:0004674">
    <property type="term" value="F:protein serine/threonine kinase activity"/>
    <property type="evidence" value="ECO:0007669"/>
    <property type="project" value="TreeGrafter"/>
</dbReference>
<dbReference type="Pfam" id="PF00069">
    <property type="entry name" value="Pkinase"/>
    <property type="match status" value="1"/>
</dbReference>